<dbReference type="Pfam" id="PF00015">
    <property type="entry name" value="MCPsignal"/>
    <property type="match status" value="1"/>
</dbReference>
<protein>
    <submittedName>
        <fullName evidence="10">Methyl-accepting chemotaxis protein</fullName>
    </submittedName>
</protein>
<dbReference type="Proteomes" id="UP001235840">
    <property type="component" value="Unassembled WGS sequence"/>
</dbReference>
<keyword evidence="2" id="KW-1003">Cell membrane</keyword>
<evidence type="ECO:0000256" key="7">
    <source>
        <dbReference type="SAM" id="Phobius"/>
    </source>
</evidence>
<feature type="domain" description="Methyl-accepting transducer" evidence="8">
    <location>
        <begin position="146"/>
        <end position="396"/>
    </location>
</feature>
<evidence type="ECO:0000256" key="1">
    <source>
        <dbReference type="ARBA" id="ARBA00004236"/>
    </source>
</evidence>
<dbReference type="CDD" id="cd06225">
    <property type="entry name" value="HAMP"/>
    <property type="match status" value="1"/>
</dbReference>
<feature type="transmembrane region" description="Helical" evidence="7">
    <location>
        <begin position="51"/>
        <end position="72"/>
    </location>
</feature>
<accession>A0ABT9VVY5</accession>
<keyword evidence="11" id="KW-1185">Reference proteome</keyword>
<dbReference type="SMART" id="SM00304">
    <property type="entry name" value="HAMP"/>
    <property type="match status" value="1"/>
</dbReference>
<evidence type="ECO:0000256" key="5">
    <source>
        <dbReference type="ARBA" id="ARBA00029447"/>
    </source>
</evidence>
<dbReference type="InterPro" id="IPR003660">
    <property type="entry name" value="HAMP_dom"/>
</dbReference>
<evidence type="ECO:0000313" key="10">
    <source>
        <dbReference type="EMBL" id="MDQ0165148.1"/>
    </source>
</evidence>
<evidence type="ECO:0000256" key="6">
    <source>
        <dbReference type="PROSITE-ProRule" id="PRU00284"/>
    </source>
</evidence>
<evidence type="ECO:0000256" key="3">
    <source>
        <dbReference type="ARBA" id="ARBA00023136"/>
    </source>
</evidence>
<comment type="subcellular location">
    <subcellularLocation>
        <location evidence="1">Cell membrane</location>
    </subcellularLocation>
</comment>
<proteinExistence type="inferred from homology"/>
<dbReference type="SMART" id="SM00283">
    <property type="entry name" value="MA"/>
    <property type="match status" value="1"/>
</dbReference>
<name>A0ABT9VVY5_9BACI</name>
<dbReference type="PANTHER" id="PTHR32089">
    <property type="entry name" value="METHYL-ACCEPTING CHEMOTAXIS PROTEIN MCPB"/>
    <property type="match status" value="1"/>
</dbReference>
<dbReference type="RefSeq" id="WP_307391819.1">
    <property type="nucleotide sequence ID" value="NZ_BAAADK010000010.1"/>
</dbReference>
<comment type="caution">
    <text evidence="10">The sequence shown here is derived from an EMBL/GenBank/DDBJ whole genome shotgun (WGS) entry which is preliminary data.</text>
</comment>
<dbReference type="EMBL" id="JAUSTY010000003">
    <property type="protein sequence ID" value="MDQ0165148.1"/>
    <property type="molecule type" value="Genomic_DNA"/>
</dbReference>
<sequence>MEAKLKQVKKGSFSLQRKMVLGIMLLAIITYGTSALFIFFLIDYITFIPEWIFVTATLGMGVLWSGILGFFGSRIISKPIVRLEQSAQLAATGDLRANVTVHKSDDEIRALGLAYNTMLESLRDMVRDITANVESTNRGVRDLTEASEAAADQSEQIGRTIGHIAAGAERSSGAIRQNVQAIEQVTELAENMDEHALQCKTLSEHMVSSLKQSEEVVHSLISGIQQIAQTNQESLDIIDRLQKHAYEINDITKLVGEISEQTNLLALNASIEAARAGEHGKGFAVVAEEVRKLADESSKAVQGISEQISHVQREVTEVIEHIQQQVNVTNKESAKGEETNKAFQTISESIFQVVKSVEGIAGLVSQQKSSVNQMMEDVQHVAAVAEETSAGAEQVSSTTEEQTAVMEEIAATAHSLREEAGKLQKQIHRFTV</sequence>
<feature type="transmembrane region" description="Helical" evidence="7">
    <location>
        <begin position="20"/>
        <end position="45"/>
    </location>
</feature>
<evidence type="ECO:0000313" key="11">
    <source>
        <dbReference type="Proteomes" id="UP001235840"/>
    </source>
</evidence>
<dbReference type="Gene3D" id="1.10.287.950">
    <property type="entry name" value="Methyl-accepting chemotaxis protein"/>
    <property type="match status" value="1"/>
</dbReference>
<feature type="domain" description="HAMP" evidence="9">
    <location>
        <begin position="74"/>
        <end position="127"/>
    </location>
</feature>
<gene>
    <name evidence="10" type="ORF">J2S11_001048</name>
</gene>
<evidence type="ECO:0000259" key="9">
    <source>
        <dbReference type="PROSITE" id="PS50885"/>
    </source>
</evidence>
<dbReference type="InterPro" id="IPR004089">
    <property type="entry name" value="MCPsignal_dom"/>
</dbReference>
<dbReference type="Pfam" id="PF00672">
    <property type="entry name" value="HAMP"/>
    <property type="match status" value="1"/>
</dbReference>
<keyword evidence="4 6" id="KW-0807">Transducer</keyword>
<reference evidence="10 11" key="1">
    <citation type="submission" date="2023-07" db="EMBL/GenBank/DDBJ databases">
        <title>Genomic Encyclopedia of Type Strains, Phase IV (KMG-IV): sequencing the most valuable type-strain genomes for metagenomic binning, comparative biology and taxonomic classification.</title>
        <authorList>
            <person name="Goeker M."/>
        </authorList>
    </citation>
    <scope>NUCLEOTIDE SEQUENCE [LARGE SCALE GENOMIC DNA]</scope>
    <source>
        <strain evidence="10 11">DSM 12751</strain>
    </source>
</reference>
<dbReference type="PANTHER" id="PTHR32089:SF112">
    <property type="entry name" value="LYSOZYME-LIKE PROTEIN-RELATED"/>
    <property type="match status" value="1"/>
</dbReference>
<evidence type="ECO:0000256" key="4">
    <source>
        <dbReference type="ARBA" id="ARBA00023224"/>
    </source>
</evidence>
<keyword evidence="7" id="KW-0812">Transmembrane</keyword>
<organism evidence="10 11">
    <name type="scientific">Caldalkalibacillus horti</name>
    <dbReference type="NCBI Taxonomy" id="77523"/>
    <lineage>
        <taxon>Bacteria</taxon>
        <taxon>Bacillati</taxon>
        <taxon>Bacillota</taxon>
        <taxon>Bacilli</taxon>
        <taxon>Bacillales</taxon>
        <taxon>Bacillaceae</taxon>
        <taxon>Caldalkalibacillus</taxon>
    </lineage>
</organism>
<dbReference type="SUPFAM" id="SSF58104">
    <property type="entry name" value="Methyl-accepting chemotaxis protein (MCP) signaling domain"/>
    <property type="match status" value="1"/>
</dbReference>
<dbReference type="PROSITE" id="PS50111">
    <property type="entry name" value="CHEMOTAXIS_TRANSDUC_2"/>
    <property type="match status" value="1"/>
</dbReference>
<keyword evidence="7" id="KW-1133">Transmembrane helix</keyword>
<evidence type="ECO:0000256" key="2">
    <source>
        <dbReference type="ARBA" id="ARBA00022475"/>
    </source>
</evidence>
<dbReference type="PROSITE" id="PS50885">
    <property type="entry name" value="HAMP"/>
    <property type="match status" value="1"/>
</dbReference>
<comment type="similarity">
    <text evidence="5">Belongs to the methyl-accepting chemotaxis (MCP) protein family.</text>
</comment>
<keyword evidence="3 7" id="KW-0472">Membrane</keyword>
<evidence type="ECO:0000259" key="8">
    <source>
        <dbReference type="PROSITE" id="PS50111"/>
    </source>
</evidence>